<name>A0A2Z6PGF8_TRISU</name>
<evidence type="ECO:0000313" key="1">
    <source>
        <dbReference type="EMBL" id="GAU44429.1"/>
    </source>
</evidence>
<proteinExistence type="predicted"/>
<keyword evidence="2" id="KW-1185">Reference proteome</keyword>
<sequence>MLRWLFIIWEELSSKGSIGDGDSVMAVAEGILEEESDGDWSESRDALLASGECSREASTTEEGTEGRLEIVHAAVYLVIEDEALITRSQAAKEGEVSKGVYNVIKLVKNSD</sequence>
<evidence type="ECO:0000313" key="2">
    <source>
        <dbReference type="Proteomes" id="UP000242715"/>
    </source>
</evidence>
<dbReference type="AlphaFoldDB" id="A0A2Z6PGF8"/>
<protein>
    <submittedName>
        <fullName evidence="1">Uncharacterized protein</fullName>
    </submittedName>
</protein>
<organism evidence="1 2">
    <name type="scientific">Trifolium subterraneum</name>
    <name type="common">Subterranean clover</name>
    <dbReference type="NCBI Taxonomy" id="3900"/>
    <lineage>
        <taxon>Eukaryota</taxon>
        <taxon>Viridiplantae</taxon>
        <taxon>Streptophyta</taxon>
        <taxon>Embryophyta</taxon>
        <taxon>Tracheophyta</taxon>
        <taxon>Spermatophyta</taxon>
        <taxon>Magnoliopsida</taxon>
        <taxon>eudicotyledons</taxon>
        <taxon>Gunneridae</taxon>
        <taxon>Pentapetalae</taxon>
        <taxon>rosids</taxon>
        <taxon>fabids</taxon>
        <taxon>Fabales</taxon>
        <taxon>Fabaceae</taxon>
        <taxon>Papilionoideae</taxon>
        <taxon>50 kb inversion clade</taxon>
        <taxon>NPAAA clade</taxon>
        <taxon>Hologalegina</taxon>
        <taxon>IRL clade</taxon>
        <taxon>Trifolieae</taxon>
        <taxon>Trifolium</taxon>
    </lineage>
</organism>
<reference evidence="2" key="1">
    <citation type="journal article" date="2017" name="Front. Plant Sci.">
        <title>Climate Clever Clovers: New Paradigm to Reduce the Environmental Footprint of Ruminants by Breeding Low Methanogenic Forages Utilizing Haplotype Variation.</title>
        <authorList>
            <person name="Kaur P."/>
            <person name="Appels R."/>
            <person name="Bayer P.E."/>
            <person name="Keeble-Gagnere G."/>
            <person name="Wang J."/>
            <person name="Hirakawa H."/>
            <person name="Shirasawa K."/>
            <person name="Vercoe P."/>
            <person name="Stefanova K."/>
            <person name="Durmic Z."/>
            <person name="Nichols P."/>
            <person name="Revell C."/>
            <person name="Isobe S.N."/>
            <person name="Edwards D."/>
            <person name="Erskine W."/>
        </authorList>
    </citation>
    <scope>NUCLEOTIDE SEQUENCE [LARGE SCALE GENOMIC DNA]</scope>
    <source>
        <strain evidence="2">cv. Daliak</strain>
    </source>
</reference>
<gene>
    <name evidence="1" type="ORF">TSUD_100760</name>
</gene>
<dbReference type="EMBL" id="DF974041">
    <property type="protein sequence ID" value="GAU44429.1"/>
    <property type="molecule type" value="Genomic_DNA"/>
</dbReference>
<accession>A0A2Z6PGF8</accession>
<dbReference type="Proteomes" id="UP000242715">
    <property type="component" value="Unassembled WGS sequence"/>
</dbReference>